<dbReference type="PANTHER" id="PTHR31113:SF20">
    <property type="entry name" value="UPF0496 PROTEIN 2-RELATED"/>
    <property type="match status" value="1"/>
</dbReference>
<dbReference type="EMBL" id="JBAMMX010000006">
    <property type="protein sequence ID" value="KAK6938997.1"/>
    <property type="molecule type" value="Genomic_DNA"/>
</dbReference>
<evidence type="ECO:0000313" key="8">
    <source>
        <dbReference type="EMBL" id="KAK6938997.1"/>
    </source>
</evidence>
<evidence type="ECO:0000256" key="5">
    <source>
        <dbReference type="ARBA" id="ARBA00023136"/>
    </source>
</evidence>
<keyword evidence="4 7" id="KW-1133">Transmembrane helix</keyword>
<dbReference type="Proteomes" id="UP001370490">
    <property type="component" value="Unassembled WGS sequence"/>
</dbReference>
<proteinExistence type="inferred from homology"/>
<feature type="compositionally biased region" description="Polar residues" evidence="6">
    <location>
        <begin position="17"/>
        <end position="36"/>
    </location>
</feature>
<keyword evidence="5 7" id="KW-0472">Membrane</keyword>
<evidence type="ECO:0000256" key="6">
    <source>
        <dbReference type="SAM" id="MobiDB-lite"/>
    </source>
</evidence>
<evidence type="ECO:0000256" key="7">
    <source>
        <dbReference type="SAM" id="Phobius"/>
    </source>
</evidence>
<dbReference type="PANTHER" id="PTHR31113">
    <property type="entry name" value="UPF0496 PROTEIN 3-RELATED"/>
    <property type="match status" value="1"/>
</dbReference>
<dbReference type="InterPro" id="IPR007749">
    <property type="entry name" value="DUF677"/>
</dbReference>
<evidence type="ECO:0000256" key="2">
    <source>
        <dbReference type="ARBA" id="ARBA00009074"/>
    </source>
</evidence>
<evidence type="ECO:0000256" key="3">
    <source>
        <dbReference type="ARBA" id="ARBA00022692"/>
    </source>
</evidence>
<name>A0AAN8W4G3_9MAGN</name>
<comment type="similarity">
    <text evidence="2">Belongs to the UPF0496 family.</text>
</comment>
<keyword evidence="3 7" id="KW-0812">Transmembrane</keyword>
<evidence type="ECO:0000256" key="1">
    <source>
        <dbReference type="ARBA" id="ARBA00004370"/>
    </source>
</evidence>
<comment type="caution">
    <text evidence="8">The sequence shown here is derived from an EMBL/GenBank/DDBJ whole genome shotgun (WGS) entry which is preliminary data.</text>
</comment>
<protein>
    <submittedName>
        <fullName evidence="8">Uncharacterized protein</fullName>
    </submittedName>
</protein>
<organism evidence="8 9">
    <name type="scientific">Dillenia turbinata</name>
    <dbReference type="NCBI Taxonomy" id="194707"/>
    <lineage>
        <taxon>Eukaryota</taxon>
        <taxon>Viridiplantae</taxon>
        <taxon>Streptophyta</taxon>
        <taxon>Embryophyta</taxon>
        <taxon>Tracheophyta</taxon>
        <taxon>Spermatophyta</taxon>
        <taxon>Magnoliopsida</taxon>
        <taxon>eudicotyledons</taxon>
        <taxon>Gunneridae</taxon>
        <taxon>Pentapetalae</taxon>
        <taxon>Dilleniales</taxon>
        <taxon>Dilleniaceae</taxon>
        <taxon>Dillenia</taxon>
    </lineage>
</organism>
<dbReference type="GO" id="GO:0016020">
    <property type="term" value="C:membrane"/>
    <property type="evidence" value="ECO:0007669"/>
    <property type="project" value="UniProtKB-SubCell"/>
</dbReference>
<reference evidence="8 9" key="1">
    <citation type="submission" date="2023-12" db="EMBL/GenBank/DDBJ databases">
        <title>A high-quality genome assembly for Dillenia turbinata (Dilleniales).</title>
        <authorList>
            <person name="Chanderbali A."/>
        </authorList>
    </citation>
    <scope>NUCLEOTIDE SEQUENCE [LARGE SCALE GENOMIC DNA]</scope>
    <source>
        <strain evidence="8">LSX21</strain>
        <tissue evidence="8">Leaf</tissue>
    </source>
</reference>
<evidence type="ECO:0000313" key="9">
    <source>
        <dbReference type="Proteomes" id="UP001370490"/>
    </source>
</evidence>
<gene>
    <name evidence="8" type="ORF">RJ641_032505</name>
</gene>
<feature type="transmembrane region" description="Helical" evidence="7">
    <location>
        <begin position="212"/>
        <end position="231"/>
    </location>
</feature>
<accession>A0AAN8W4G3</accession>
<comment type="subcellular location">
    <subcellularLocation>
        <location evidence="1">Membrane</location>
    </subcellularLocation>
</comment>
<dbReference type="Pfam" id="PF05055">
    <property type="entry name" value="DUF677"/>
    <property type="match status" value="1"/>
</dbReference>
<sequence length="384" mass="43865">MFQLKKIEGIKLKSHFQKTGNEAQEESPNNSLGSASNVNEEYMKAFRTRSYLEMWSKVEDKIGGISIDRLLSSSSLPLDVHLSQHLLEPQQETLDNMIETHDPHYLLIDYFKATSEACTTCEIILRSIHQTRGNHRRIERVINLAKRVQNEGVDCTNDQCHAIHGELASFTELSNPLSAISPKQFDEIHERYGFLLQRLTSKAKKFRRRSKLVRFCQKAFGLSLIVSYVILMTALLLFAAHSVVGIVAASGVVGLCMCSKRVNKVVLHRHQGLWRRGLIQRRLGSQLDVAARGIYILIKDFDTMSRLVSRLQDEAEHYKSVAGICVMNGASTQVLREVVKEFNTHETSFLEQLEELEEHIHLCFLTINRSRRLVLQEIMVPTQH</sequence>
<evidence type="ECO:0000256" key="4">
    <source>
        <dbReference type="ARBA" id="ARBA00022989"/>
    </source>
</evidence>
<keyword evidence="9" id="KW-1185">Reference proteome</keyword>
<feature type="region of interest" description="Disordered" evidence="6">
    <location>
        <begin position="15"/>
        <end position="36"/>
    </location>
</feature>
<dbReference type="AlphaFoldDB" id="A0AAN8W4G3"/>